<dbReference type="HOGENOM" id="CLU_1907333_0_0_1"/>
<dbReference type="EMBL" id="KN824938">
    <property type="protein sequence ID" value="KIK97389.1"/>
    <property type="molecule type" value="Genomic_DNA"/>
</dbReference>
<reference evidence="1 2" key="1">
    <citation type="submission" date="2014-04" db="EMBL/GenBank/DDBJ databases">
        <authorList>
            <consortium name="DOE Joint Genome Institute"/>
            <person name="Kuo A."/>
            <person name="Kohler A."/>
            <person name="Jargeat P."/>
            <person name="Nagy L.G."/>
            <person name="Floudas D."/>
            <person name="Copeland A."/>
            <person name="Barry K.W."/>
            <person name="Cichocki N."/>
            <person name="Veneault-Fourrey C."/>
            <person name="LaButti K."/>
            <person name="Lindquist E.A."/>
            <person name="Lipzen A."/>
            <person name="Lundell T."/>
            <person name="Morin E."/>
            <person name="Murat C."/>
            <person name="Sun H."/>
            <person name="Tunlid A."/>
            <person name="Henrissat B."/>
            <person name="Grigoriev I.V."/>
            <person name="Hibbett D.S."/>
            <person name="Martin F."/>
            <person name="Nordberg H.P."/>
            <person name="Cantor M.N."/>
            <person name="Hua S.X."/>
        </authorList>
    </citation>
    <scope>NUCLEOTIDE SEQUENCE [LARGE SCALE GENOMIC DNA]</scope>
    <source>
        <strain evidence="1 2">Ve08.2h10</strain>
    </source>
</reference>
<keyword evidence="2" id="KW-1185">Reference proteome</keyword>
<protein>
    <submittedName>
        <fullName evidence="1">Uncharacterized protein</fullName>
    </submittedName>
</protein>
<dbReference type="InParanoid" id="A0A0D0E733"/>
<organism evidence="1 2">
    <name type="scientific">Paxillus rubicundulus Ve08.2h10</name>
    <dbReference type="NCBI Taxonomy" id="930991"/>
    <lineage>
        <taxon>Eukaryota</taxon>
        <taxon>Fungi</taxon>
        <taxon>Dikarya</taxon>
        <taxon>Basidiomycota</taxon>
        <taxon>Agaricomycotina</taxon>
        <taxon>Agaricomycetes</taxon>
        <taxon>Agaricomycetidae</taxon>
        <taxon>Boletales</taxon>
        <taxon>Paxilineae</taxon>
        <taxon>Paxillaceae</taxon>
        <taxon>Paxillus</taxon>
    </lineage>
</organism>
<reference evidence="2" key="2">
    <citation type="submission" date="2015-01" db="EMBL/GenBank/DDBJ databases">
        <title>Evolutionary Origins and Diversification of the Mycorrhizal Mutualists.</title>
        <authorList>
            <consortium name="DOE Joint Genome Institute"/>
            <consortium name="Mycorrhizal Genomics Consortium"/>
            <person name="Kohler A."/>
            <person name="Kuo A."/>
            <person name="Nagy L.G."/>
            <person name="Floudas D."/>
            <person name="Copeland A."/>
            <person name="Barry K.W."/>
            <person name="Cichocki N."/>
            <person name="Veneault-Fourrey C."/>
            <person name="LaButti K."/>
            <person name="Lindquist E.A."/>
            <person name="Lipzen A."/>
            <person name="Lundell T."/>
            <person name="Morin E."/>
            <person name="Murat C."/>
            <person name="Riley R."/>
            <person name="Ohm R."/>
            <person name="Sun H."/>
            <person name="Tunlid A."/>
            <person name="Henrissat B."/>
            <person name="Grigoriev I.V."/>
            <person name="Hibbett D.S."/>
            <person name="Martin F."/>
        </authorList>
    </citation>
    <scope>NUCLEOTIDE SEQUENCE [LARGE SCALE GENOMIC DNA]</scope>
    <source>
        <strain evidence="2">Ve08.2h10</strain>
    </source>
</reference>
<sequence length="133" mass="14085">MGIHATLNTIGIVFMWASSNPHATQVNSNGGSSCPAPGLLEHHYGHVDINIGTANGKTQTRDQQQACTLLGSVQMNGLTKLAWLACAVKVIVAESGVTVSVQEYDRAVWRSFAHSGEDGGRSYPGPHRTSARA</sequence>
<proteinExistence type="predicted"/>
<evidence type="ECO:0000313" key="1">
    <source>
        <dbReference type="EMBL" id="KIK97389.1"/>
    </source>
</evidence>
<dbReference type="Proteomes" id="UP000054538">
    <property type="component" value="Unassembled WGS sequence"/>
</dbReference>
<dbReference type="AlphaFoldDB" id="A0A0D0E733"/>
<accession>A0A0D0E733</accession>
<gene>
    <name evidence="1" type="ORF">PAXRUDRAFT_824973</name>
</gene>
<evidence type="ECO:0000313" key="2">
    <source>
        <dbReference type="Proteomes" id="UP000054538"/>
    </source>
</evidence>
<name>A0A0D0E733_9AGAM</name>
<dbReference type="OrthoDB" id="10638557at2759"/>